<comment type="caution">
    <text evidence="2">The sequence shown here is derived from an EMBL/GenBank/DDBJ whole genome shotgun (WGS) entry which is preliminary data.</text>
</comment>
<feature type="transmembrane region" description="Helical" evidence="1">
    <location>
        <begin position="142"/>
        <end position="160"/>
    </location>
</feature>
<evidence type="ECO:0000313" key="3">
    <source>
        <dbReference type="Proteomes" id="UP000004754"/>
    </source>
</evidence>
<dbReference type="STRING" id="887929.HMP0721_0346"/>
<dbReference type="EMBL" id="AEQN01000007">
    <property type="protein sequence ID" value="EFV02438.1"/>
    <property type="molecule type" value="Genomic_DNA"/>
</dbReference>
<keyword evidence="3" id="KW-1185">Reference proteome</keyword>
<accession>E6MEB3</accession>
<dbReference type="OrthoDB" id="1734391at2"/>
<feature type="transmembrane region" description="Helical" evidence="1">
    <location>
        <begin position="71"/>
        <end position="91"/>
    </location>
</feature>
<dbReference type="Proteomes" id="UP000004754">
    <property type="component" value="Unassembled WGS sequence"/>
</dbReference>
<dbReference type="RefSeq" id="WP_006597765.1">
    <property type="nucleotide sequence ID" value="NZ_GL622359.1"/>
</dbReference>
<organism evidence="2 3">
    <name type="scientific">Pseudoramibacter alactolyticus ATCC 23263</name>
    <dbReference type="NCBI Taxonomy" id="887929"/>
    <lineage>
        <taxon>Bacteria</taxon>
        <taxon>Bacillati</taxon>
        <taxon>Bacillota</taxon>
        <taxon>Clostridia</taxon>
        <taxon>Eubacteriales</taxon>
        <taxon>Eubacteriaceae</taxon>
        <taxon>Pseudoramibacter</taxon>
    </lineage>
</organism>
<gene>
    <name evidence="2" type="ORF">HMP0721_0346</name>
</gene>
<reference evidence="2 3" key="1">
    <citation type="submission" date="2010-12" db="EMBL/GenBank/DDBJ databases">
        <authorList>
            <person name="Muzny D."/>
            <person name="Qin X."/>
            <person name="Deng J."/>
            <person name="Jiang H."/>
            <person name="Liu Y."/>
            <person name="Qu J."/>
            <person name="Song X.-Z."/>
            <person name="Zhang L."/>
            <person name="Thornton R."/>
            <person name="Coyle M."/>
            <person name="Francisco L."/>
            <person name="Jackson L."/>
            <person name="Javaid M."/>
            <person name="Korchina V."/>
            <person name="Kovar C."/>
            <person name="Mata R."/>
            <person name="Mathew T."/>
            <person name="Ngo R."/>
            <person name="Nguyen L."/>
            <person name="Nguyen N."/>
            <person name="Okwuonu G."/>
            <person name="Ongeri F."/>
            <person name="Pham C."/>
            <person name="Simmons D."/>
            <person name="Wilczek-Boney K."/>
            <person name="Hale W."/>
            <person name="Jakkamsetti A."/>
            <person name="Pham P."/>
            <person name="Ruth R."/>
            <person name="San Lucas F."/>
            <person name="Warren J."/>
            <person name="Zhang J."/>
            <person name="Zhao Z."/>
            <person name="Zhou C."/>
            <person name="Zhu D."/>
            <person name="Lee S."/>
            <person name="Bess C."/>
            <person name="Blankenburg K."/>
            <person name="Forbes L."/>
            <person name="Fu Q."/>
            <person name="Gubbala S."/>
            <person name="Hirani K."/>
            <person name="Jayaseelan J.C."/>
            <person name="Lara F."/>
            <person name="Munidasa M."/>
            <person name="Palculict T."/>
            <person name="Patil S."/>
            <person name="Pu L.-L."/>
            <person name="Saada N."/>
            <person name="Tang L."/>
            <person name="Weissenberger G."/>
            <person name="Zhu Y."/>
            <person name="Hemphill L."/>
            <person name="Shang Y."/>
            <person name="Youmans B."/>
            <person name="Ayvaz T."/>
            <person name="Ross M."/>
            <person name="Santibanez J."/>
            <person name="Aqrawi P."/>
            <person name="Gross S."/>
            <person name="Joshi V."/>
            <person name="Fowler G."/>
            <person name="Nazareth L."/>
            <person name="Reid J."/>
            <person name="Worley K."/>
            <person name="Petrosino J."/>
            <person name="Highlander S."/>
            <person name="Gibbs R."/>
        </authorList>
    </citation>
    <scope>NUCLEOTIDE SEQUENCE [LARGE SCALE GENOMIC DNA]</scope>
    <source>
        <strain evidence="2 3">ATCC 23263</strain>
    </source>
</reference>
<dbReference type="AlphaFoldDB" id="E6MEB3"/>
<evidence type="ECO:0000256" key="1">
    <source>
        <dbReference type="SAM" id="Phobius"/>
    </source>
</evidence>
<protein>
    <submittedName>
        <fullName evidence="2">Uncharacterized protein</fullName>
    </submittedName>
</protein>
<keyword evidence="1" id="KW-0472">Membrane</keyword>
<feature type="transmembrane region" description="Helical" evidence="1">
    <location>
        <begin position="43"/>
        <end position="65"/>
    </location>
</feature>
<feature type="transmembrane region" description="Helical" evidence="1">
    <location>
        <begin position="103"/>
        <end position="122"/>
    </location>
</feature>
<sequence length="167" mass="19022">MIFVILWVCVLAFGIMVKEKRSRRSADYDERQMAFQDRAYRHAFFAVMIFCACHFLLVSAAGPYLSDGSSSLIGIFLGVLVYGGECIWNNAYFPFRQKGRRIIWLWGMLTAVNLAVLIVRGIHRADWIRDGVLTLDQMTPLVMVIVFGGFLAVSLAKWFVSRKENAD</sequence>
<keyword evidence="1" id="KW-1133">Transmembrane helix</keyword>
<evidence type="ECO:0000313" key="2">
    <source>
        <dbReference type="EMBL" id="EFV02438.1"/>
    </source>
</evidence>
<name>E6MEB3_9FIRM</name>
<dbReference type="HOGENOM" id="CLU_1593142_0_0_9"/>
<proteinExistence type="predicted"/>
<keyword evidence="1" id="KW-0812">Transmembrane</keyword>